<dbReference type="Gene3D" id="3.20.20.70">
    <property type="entry name" value="Aldolase class I"/>
    <property type="match status" value="1"/>
</dbReference>
<evidence type="ECO:0000256" key="2">
    <source>
        <dbReference type="ARBA" id="ARBA00004725"/>
    </source>
</evidence>
<dbReference type="EMBL" id="LCRX01000005">
    <property type="protein sequence ID" value="KKW42610.1"/>
    <property type="molecule type" value="Genomic_DNA"/>
</dbReference>
<dbReference type="NCBIfam" id="NF003652">
    <property type="entry name" value="PRK05286.2-5"/>
    <property type="match status" value="1"/>
</dbReference>
<evidence type="ECO:0000256" key="7">
    <source>
        <dbReference type="ARBA" id="ARBA00023136"/>
    </source>
</evidence>
<comment type="pathway">
    <text evidence="2">Pyrimidine metabolism; UMP biosynthesis via de novo pathway.</text>
</comment>
<dbReference type="NCBIfam" id="TIGR01036">
    <property type="entry name" value="pyrD_sub2"/>
    <property type="match status" value="1"/>
</dbReference>
<dbReference type="Proteomes" id="UP000033870">
    <property type="component" value="Unassembled WGS sequence"/>
</dbReference>
<keyword evidence="7" id="KW-0472">Membrane</keyword>
<dbReference type="GO" id="GO:0005886">
    <property type="term" value="C:plasma membrane"/>
    <property type="evidence" value="ECO:0007669"/>
    <property type="project" value="TreeGrafter"/>
</dbReference>
<keyword evidence="4" id="KW-0288">FMN</keyword>
<name>A0A0G1YHF4_9BACT</name>
<comment type="caution">
    <text evidence="10">The sequence shown here is derived from an EMBL/GenBank/DDBJ whole genome shotgun (WGS) entry which is preliminary data.</text>
</comment>
<evidence type="ECO:0000256" key="3">
    <source>
        <dbReference type="ARBA" id="ARBA00022630"/>
    </source>
</evidence>
<keyword evidence="6" id="KW-0560">Oxidoreductase</keyword>
<comment type="cofactor">
    <cofactor evidence="1">
        <name>FMN</name>
        <dbReference type="ChEBI" id="CHEBI:58210"/>
    </cofactor>
</comment>
<proteinExistence type="predicted"/>
<dbReference type="PANTHER" id="PTHR48109">
    <property type="entry name" value="DIHYDROOROTATE DEHYDROGENASE (QUINONE), MITOCHONDRIAL-RELATED"/>
    <property type="match status" value="1"/>
</dbReference>
<reference evidence="10 11" key="1">
    <citation type="journal article" date="2015" name="Nature">
        <title>rRNA introns, odd ribosomes, and small enigmatic genomes across a large radiation of phyla.</title>
        <authorList>
            <person name="Brown C.T."/>
            <person name="Hug L.A."/>
            <person name="Thomas B.C."/>
            <person name="Sharon I."/>
            <person name="Castelle C.J."/>
            <person name="Singh A."/>
            <person name="Wilkins M.J."/>
            <person name="Williams K.H."/>
            <person name="Banfield J.F."/>
        </authorList>
    </citation>
    <scope>NUCLEOTIDE SEQUENCE [LARGE SCALE GENOMIC DNA]</scope>
</reference>
<dbReference type="InterPro" id="IPR013785">
    <property type="entry name" value="Aldolase_TIM"/>
</dbReference>
<dbReference type="InterPro" id="IPR005719">
    <property type="entry name" value="Dihydroorotate_DH_2"/>
</dbReference>
<keyword evidence="5" id="KW-0665">Pyrimidine biosynthesis</keyword>
<dbReference type="InterPro" id="IPR050074">
    <property type="entry name" value="DHO_dehydrogenase"/>
</dbReference>
<evidence type="ECO:0000259" key="9">
    <source>
        <dbReference type="Pfam" id="PF01180"/>
    </source>
</evidence>
<feature type="domain" description="Dihydroorotate dehydrogenase catalytic" evidence="9">
    <location>
        <begin position="74"/>
        <end position="365"/>
    </location>
</feature>
<dbReference type="PATRIC" id="fig|1619044.3.peg.409"/>
<dbReference type="GO" id="GO:0006207">
    <property type="term" value="P:'de novo' pyrimidine nucleobase biosynthetic process"/>
    <property type="evidence" value="ECO:0007669"/>
    <property type="project" value="UniProtKB-UniRule"/>
</dbReference>
<evidence type="ECO:0000256" key="4">
    <source>
        <dbReference type="ARBA" id="ARBA00022643"/>
    </source>
</evidence>
<dbReference type="AlphaFoldDB" id="A0A0G1YHF4"/>
<accession>A0A0G1YHF4</accession>
<evidence type="ECO:0000313" key="11">
    <source>
        <dbReference type="Proteomes" id="UP000033870"/>
    </source>
</evidence>
<keyword evidence="3" id="KW-0285">Flavoprotein</keyword>
<dbReference type="Pfam" id="PF01180">
    <property type="entry name" value="DHO_dh"/>
    <property type="match status" value="1"/>
</dbReference>
<dbReference type="STRING" id="1619044.UY92_C0005G0032"/>
<gene>
    <name evidence="10" type="ORF">UY92_C0005G0032</name>
</gene>
<dbReference type="GO" id="GO:0009220">
    <property type="term" value="P:pyrimidine ribonucleotide biosynthetic process"/>
    <property type="evidence" value="ECO:0007669"/>
    <property type="project" value="UniProtKB-UniRule"/>
</dbReference>
<dbReference type="PANTHER" id="PTHR48109:SF4">
    <property type="entry name" value="DIHYDROOROTATE DEHYDROGENASE (QUINONE), MITOCHONDRIAL"/>
    <property type="match status" value="1"/>
</dbReference>
<dbReference type="GO" id="GO:0005737">
    <property type="term" value="C:cytoplasm"/>
    <property type="evidence" value="ECO:0007669"/>
    <property type="project" value="InterPro"/>
</dbReference>
<dbReference type="EC" id="1.3.5.2" evidence="8"/>
<evidence type="ECO:0000256" key="8">
    <source>
        <dbReference type="NCBIfam" id="TIGR01036"/>
    </source>
</evidence>
<sequence length="381" mass="41898">MDRVSGTHPPMEFFIRYRNALLRGGYTRLLKPFFFRRDPENVHDSMIRMGRRLGDSPAGRRIMARLFSYEHPSLEQTIAGIKFKNPIGLSAGFDKNAELTSILPFLGFGFAEVGSITGEPCEGNPKPRLWRLPESQSLVVYYGLKNDGAVEISRRLRGRTFGIPIGISIAKTNSPETVDTEAGIQDYLKAYREFLDIGDYITVNVSCPNSFGGAPFHEAGKLDRLLSVLGETPANKPVFIKISPDLSPGEVDAIINVARRHVIAGFVCSNLTKNRFSEAVKERLVPARGGLSGKADEDVSNDLIRHVYSRTKGEFVIVGVGGVFTADDAYRKIKLGASLIQLITGMVFQGPQVISSINYGLVRRLRADGYRSISEAVGKGV</sequence>
<dbReference type="CDD" id="cd04738">
    <property type="entry name" value="DHOD_2_like"/>
    <property type="match status" value="1"/>
</dbReference>
<dbReference type="GO" id="GO:0106430">
    <property type="term" value="F:dihydroorotate dehydrogenase (quinone) activity"/>
    <property type="evidence" value="ECO:0007669"/>
    <property type="project" value="UniProtKB-EC"/>
</dbReference>
<evidence type="ECO:0000256" key="6">
    <source>
        <dbReference type="ARBA" id="ARBA00023002"/>
    </source>
</evidence>
<protein>
    <recommendedName>
        <fullName evidence="8">Dihydroorotate dehydrogenase (quinone)</fullName>
        <ecNumber evidence="8">1.3.5.2</ecNumber>
    </recommendedName>
</protein>
<evidence type="ECO:0000256" key="1">
    <source>
        <dbReference type="ARBA" id="ARBA00001917"/>
    </source>
</evidence>
<dbReference type="SUPFAM" id="SSF51395">
    <property type="entry name" value="FMN-linked oxidoreductases"/>
    <property type="match status" value="1"/>
</dbReference>
<evidence type="ECO:0000256" key="5">
    <source>
        <dbReference type="ARBA" id="ARBA00022975"/>
    </source>
</evidence>
<evidence type="ECO:0000313" key="10">
    <source>
        <dbReference type="EMBL" id="KKW42610.1"/>
    </source>
</evidence>
<organism evidence="10 11">
    <name type="scientific">Candidatus Magasanikbacteria bacterium GW2011_GWA2_56_11</name>
    <dbReference type="NCBI Taxonomy" id="1619044"/>
    <lineage>
        <taxon>Bacteria</taxon>
        <taxon>Candidatus Magasanikiibacteriota</taxon>
    </lineage>
</organism>
<dbReference type="InterPro" id="IPR005720">
    <property type="entry name" value="Dihydroorotate_DH_cat"/>
</dbReference>